<evidence type="ECO:0000313" key="2">
    <source>
        <dbReference type="EMBL" id="KAA6340871.1"/>
    </source>
</evidence>
<feature type="region of interest" description="Disordered" evidence="1">
    <location>
        <begin position="97"/>
        <end position="126"/>
    </location>
</feature>
<organism evidence="2 3">
    <name type="scientific">Streblomastix strix</name>
    <dbReference type="NCBI Taxonomy" id="222440"/>
    <lineage>
        <taxon>Eukaryota</taxon>
        <taxon>Metamonada</taxon>
        <taxon>Preaxostyla</taxon>
        <taxon>Oxymonadida</taxon>
        <taxon>Streblomastigidae</taxon>
        <taxon>Streblomastix</taxon>
    </lineage>
</organism>
<protein>
    <submittedName>
        <fullName evidence="2">Uncharacterized protein</fullName>
    </submittedName>
</protein>
<dbReference type="EMBL" id="SNRW01040870">
    <property type="protein sequence ID" value="KAA6340871.1"/>
    <property type="molecule type" value="Genomic_DNA"/>
</dbReference>
<comment type="caution">
    <text evidence="2">The sequence shown here is derived from an EMBL/GenBank/DDBJ whole genome shotgun (WGS) entry which is preliminary data.</text>
</comment>
<sequence>MFCDYFKDEDPSQEEFQFIRSDNRKQTTQQMHNQQGQQINDSITGQKKLAPPIPPPSQQFQSLNPIKYDPIAKRVLRGTNPKYLLTEIVILSSLTLPQSQQNAQQDSSIDQVGDLDWDKEGSESQK</sequence>
<evidence type="ECO:0000313" key="3">
    <source>
        <dbReference type="Proteomes" id="UP000324800"/>
    </source>
</evidence>
<proteinExistence type="predicted"/>
<dbReference type="Proteomes" id="UP000324800">
    <property type="component" value="Unassembled WGS sequence"/>
</dbReference>
<dbReference type="AlphaFoldDB" id="A0A5J4S6I9"/>
<feature type="region of interest" description="Disordered" evidence="1">
    <location>
        <begin position="23"/>
        <end position="64"/>
    </location>
</feature>
<evidence type="ECO:0000256" key="1">
    <source>
        <dbReference type="SAM" id="MobiDB-lite"/>
    </source>
</evidence>
<feature type="compositionally biased region" description="Low complexity" evidence="1">
    <location>
        <begin position="26"/>
        <end position="38"/>
    </location>
</feature>
<reference evidence="2 3" key="1">
    <citation type="submission" date="2019-03" db="EMBL/GenBank/DDBJ databases">
        <title>Single cell metagenomics reveals metabolic interactions within the superorganism composed of flagellate Streblomastix strix and complex community of Bacteroidetes bacteria on its surface.</title>
        <authorList>
            <person name="Treitli S.C."/>
            <person name="Kolisko M."/>
            <person name="Husnik F."/>
            <person name="Keeling P."/>
            <person name="Hampl V."/>
        </authorList>
    </citation>
    <scope>NUCLEOTIDE SEQUENCE [LARGE SCALE GENOMIC DNA]</scope>
    <source>
        <strain evidence="2">ST1C</strain>
    </source>
</reference>
<feature type="compositionally biased region" description="Basic and acidic residues" evidence="1">
    <location>
        <begin position="116"/>
        <end position="126"/>
    </location>
</feature>
<accession>A0A5J4S6I9</accession>
<feature type="compositionally biased region" description="Polar residues" evidence="1">
    <location>
        <begin position="97"/>
        <end position="110"/>
    </location>
</feature>
<feature type="non-terminal residue" evidence="2">
    <location>
        <position position="126"/>
    </location>
</feature>
<name>A0A5J4S6I9_9EUKA</name>
<gene>
    <name evidence="2" type="ORF">EZS28_052502</name>
</gene>